<dbReference type="EMBL" id="MCFI01000019">
    <property type="protein sequence ID" value="ORY77698.1"/>
    <property type="molecule type" value="Genomic_DNA"/>
</dbReference>
<keyword evidence="3" id="KW-1185">Reference proteome</keyword>
<feature type="transmembrane region" description="Helical" evidence="1">
    <location>
        <begin position="589"/>
        <end position="611"/>
    </location>
</feature>
<feature type="transmembrane region" description="Helical" evidence="1">
    <location>
        <begin position="436"/>
        <end position="459"/>
    </location>
</feature>
<feature type="transmembrane region" description="Helical" evidence="1">
    <location>
        <begin position="547"/>
        <end position="569"/>
    </location>
</feature>
<feature type="transmembrane region" description="Helical" evidence="1">
    <location>
        <begin position="368"/>
        <end position="391"/>
    </location>
</feature>
<keyword evidence="1" id="KW-0812">Transmembrane</keyword>
<dbReference type="PANTHER" id="PTHR13304">
    <property type="entry name" value="GLYCOSYLPHOSPHATIDYLINOSITOL ANCHOR ATTACHMENT 1 PROTEIN"/>
    <property type="match status" value="1"/>
</dbReference>
<dbReference type="Gene3D" id="3.40.630.10">
    <property type="entry name" value="Zn peptidases"/>
    <property type="match status" value="1"/>
</dbReference>
<dbReference type="OMA" id="MAIALWM"/>
<dbReference type="InterPro" id="IPR007246">
    <property type="entry name" value="Gaa1"/>
</dbReference>
<feature type="transmembrane region" description="Helical" evidence="1">
    <location>
        <begin position="502"/>
        <end position="535"/>
    </location>
</feature>
<dbReference type="STRING" id="56484.A0A1Y2F1E9"/>
<protein>
    <submittedName>
        <fullName evidence="2">Gaa1-like protein</fullName>
    </submittedName>
</protein>
<reference evidence="2 3" key="1">
    <citation type="submission" date="2016-07" db="EMBL/GenBank/DDBJ databases">
        <title>Pervasive Adenine N6-methylation of Active Genes in Fungi.</title>
        <authorList>
            <consortium name="DOE Joint Genome Institute"/>
            <person name="Mondo S.J."/>
            <person name="Dannebaum R.O."/>
            <person name="Kuo R.C."/>
            <person name="Labutti K."/>
            <person name="Haridas S."/>
            <person name="Kuo A."/>
            <person name="Salamov A."/>
            <person name="Ahrendt S.R."/>
            <person name="Lipzen A."/>
            <person name="Sullivan W."/>
            <person name="Andreopoulos W.B."/>
            <person name="Clum A."/>
            <person name="Lindquist E."/>
            <person name="Daum C."/>
            <person name="Ramamoorthy G.K."/>
            <person name="Gryganskyi A."/>
            <person name="Culley D."/>
            <person name="Magnuson J.K."/>
            <person name="James T.Y."/>
            <person name="O'Malley M.A."/>
            <person name="Stajich J.E."/>
            <person name="Spatafora J.W."/>
            <person name="Visel A."/>
            <person name="Grigoriev I.V."/>
        </authorList>
    </citation>
    <scope>NUCLEOTIDE SEQUENCE [LARGE SCALE GENOMIC DNA]</scope>
    <source>
        <strain evidence="2 3">12-1054</strain>
    </source>
</reference>
<feature type="transmembrane region" description="Helical" evidence="1">
    <location>
        <begin position="471"/>
        <end position="490"/>
    </location>
</feature>
<organism evidence="2 3">
    <name type="scientific">Protomyces lactucae-debilis</name>
    <dbReference type="NCBI Taxonomy" id="2754530"/>
    <lineage>
        <taxon>Eukaryota</taxon>
        <taxon>Fungi</taxon>
        <taxon>Dikarya</taxon>
        <taxon>Ascomycota</taxon>
        <taxon>Taphrinomycotina</taxon>
        <taxon>Taphrinomycetes</taxon>
        <taxon>Taphrinales</taxon>
        <taxon>Protomycetaceae</taxon>
        <taxon>Protomyces</taxon>
    </lineage>
</organism>
<proteinExistence type="predicted"/>
<dbReference type="RefSeq" id="XP_040723083.1">
    <property type="nucleotide sequence ID" value="XM_040869907.1"/>
</dbReference>
<dbReference type="GO" id="GO:0016255">
    <property type="term" value="P:attachment of GPI anchor to protein"/>
    <property type="evidence" value="ECO:0007669"/>
    <property type="project" value="TreeGrafter"/>
</dbReference>
<accession>A0A1Y2F1E9</accession>
<dbReference type="AlphaFoldDB" id="A0A1Y2F1E9"/>
<dbReference type="PANTHER" id="PTHR13304:SF0">
    <property type="entry name" value="GLYCOSYLPHOSPHATIDYLINOSITOL ANCHOR ATTACHMENT 1 PROTEIN"/>
    <property type="match status" value="1"/>
</dbReference>
<keyword evidence="1" id="KW-0472">Membrane</keyword>
<dbReference type="SUPFAM" id="SSF53187">
    <property type="entry name" value="Zn-dependent exopeptidases"/>
    <property type="match status" value="1"/>
</dbReference>
<feature type="transmembrane region" description="Helical" evidence="1">
    <location>
        <begin position="24"/>
        <end position="44"/>
    </location>
</feature>
<evidence type="ECO:0000313" key="2">
    <source>
        <dbReference type="EMBL" id="ORY77698.1"/>
    </source>
</evidence>
<name>A0A1Y2F1E9_PROLT</name>
<dbReference type="GO" id="GO:0042765">
    <property type="term" value="C:GPI-anchor transamidase complex"/>
    <property type="evidence" value="ECO:0007669"/>
    <property type="project" value="InterPro"/>
</dbReference>
<evidence type="ECO:0000256" key="1">
    <source>
        <dbReference type="SAM" id="Phobius"/>
    </source>
</evidence>
<sequence length="612" mass="67822">MGLAAYILTDAGRQKLFSFLKKRVYYISTFLFIAGLAWLAALPYDELNIPTRISENALLPGQVQTHFGHSDYKVLNAFRNEIRAWQQDRSDETRLAGIEGIFQRAGLKTARQSYNVSFGDKQIAGTNVYALLEAPRGDATEALVLNAAWKDERGIVNEGGVTALLAMARYFKRWGLWSKDLLFVIPAEKVYGSQAFIDAYHENHDARQVETLSLTSGVIHAAVDLAWYGDSNRYRDINIHYEGTNGQLANLDLVNSAIHISKHQTGIDARIQHVRGNEELYQSKLLSMLRAMATQATGLPSGSHSPYIPYKIDTISLEVNGQPDGWHDDSSLGRITESIFRSLNNILEHLHASFFFYMLINTHRFVSIGTYLPSAMLIAIAFTLAGLSLYLRSHLPAPAVITSEKTMETHSAQVQKEQRIITVPSSSSDISGFDKLYPAILIGSLHILGIILWNGILLVQQTIRNTVATKMFLVYILSLELILPTLVGNFRPLSKAQTTLASALSLLVLGLCLAALATINFSLSLAMGVLCFPILFARPSASLPVRLAGRVILLLTSPLAVFTGACFLMDLKMDDVLSMVTFSYVHLHVWTPLAIWGVWWPAYMLGSLVIFS</sequence>
<dbReference type="PIRSF" id="PIRSF036762">
    <property type="entry name" value="GAA1"/>
    <property type="match status" value="1"/>
</dbReference>
<gene>
    <name evidence="2" type="ORF">BCR37DRAFT_382588</name>
</gene>
<dbReference type="Pfam" id="PF04114">
    <property type="entry name" value="Gaa1"/>
    <property type="match status" value="1"/>
</dbReference>
<evidence type="ECO:0000313" key="3">
    <source>
        <dbReference type="Proteomes" id="UP000193685"/>
    </source>
</evidence>
<dbReference type="OrthoDB" id="445301at2759"/>
<dbReference type="GeneID" id="63786506"/>
<keyword evidence="1" id="KW-1133">Transmembrane helix</keyword>
<dbReference type="Proteomes" id="UP000193685">
    <property type="component" value="Unassembled WGS sequence"/>
</dbReference>
<comment type="caution">
    <text evidence="2">The sequence shown here is derived from an EMBL/GenBank/DDBJ whole genome shotgun (WGS) entry which is preliminary data.</text>
</comment>